<keyword evidence="4" id="KW-0460">Magnesium</keyword>
<dbReference type="Ensembl" id="ENSLCAT00010055068.1">
    <property type="protein sequence ID" value="ENSLCAP00010053687.1"/>
    <property type="gene ID" value="ENSLCAG00010024970.1"/>
</dbReference>
<dbReference type="SUPFAM" id="SSF81665">
    <property type="entry name" value="Calcium ATPase, transmembrane domain M"/>
    <property type="match status" value="1"/>
</dbReference>
<dbReference type="GO" id="GO:0016887">
    <property type="term" value="F:ATP hydrolysis activity"/>
    <property type="evidence" value="ECO:0007669"/>
    <property type="project" value="InterPro"/>
</dbReference>
<dbReference type="PANTHER" id="PTHR24092">
    <property type="entry name" value="PROBABLE PHOSPHOLIPID-TRANSPORTING ATPASE"/>
    <property type="match status" value="1"/>
</dbReference>
<feature type="transmembrane region" description="Helical" evidence="7">
    <location>
        <begin position="178"/>
        <end position="203"/>
    </location>
</feature>
<evidence type="ECO:0000256" key="1">
    <source>
        <dbReference type="ARBA" id="ARBA00004141"/>
    </source>
</evidence>
<dbReference type="GeneTree" id="ENSGT00940000160463"/>
<dbReference type="Proteomes" id="UP000314980">
    <property type="component" value="Unassembled WGS sequence"/>
</dbReference>
<dbReference type="NCBIfam" id="TIGR01494">
    <property type="entry name" value="ATPase_P-type"/>
    <property type="match status" value="1"/>
</dbReference>
<dbReference type="GO" id="GO:0046872">
    <property type="term" value="F:metal ion binding"/>
    <property type="evidence" value="ECO:0007669"/>
    <property type="project" value="UniProtKB-KW"/>
</dbReference>
<dbReference type="PANTHER" id="PTHR24092:SF198">
    <property type="entry name" value="PHOSPHOLIPID-TRANSPORTING ATPASE"/>
    <property type="match status" value="1"/>
</dbReference>
<evidence type="ECO:0000256" key="7">
    <source>
        <dbReference type="SAM" id="Phobius"/>
    </source>
</evidence>
<feature type="transmembrane region" description="Helical" evidence="7">
    <location>
        <begin position="130"/>
        <end position="150"/>
    </location>
</feature>
<dbReference type="GO" id="GO:0007030">
    <property type="term" value="P:Golgi organization"/>
    <property type="evidence" value="ECO:0007669"/>
    <property type="project" value="TreeGrafter"/>
</dbReference>
<evidence type="ECO:0000256" key="2">
    <source>
        <dbReference type="ARBA" id="ARBA00022692"/>
    </source>
</evidence>
<evidence type="ECO:0000256" key="6">
    <source>
        <dbReference type="ARBA" id="ARBA00023136"/>
    </source>
</evidence>
<dbReference type="Gene3D" id="3.40.50.1000">
    <property type="entry name" value="HAD superfamily/HAD-like"/>
    <property type="match status" value="1"/>
</dbReference>
<reference evidence="9" key="2">
    <citation type="submission" date="2025-08" db="UniProtKB">
        <authorList>
            <consortium name="Ensembl"/>
        </authorList>
    </citation>
    <scope>IDENTIFICATION</scope>
</reference>
<keyword evidence="6 7" id="KW-0472">Membrane</keyword>
<organism evidence="9 10">
    <name type="scientific">Lates calcarifer</name>
    <name type="common">Barramundi</name>
    <name type="synonym">Holocentrus calcarifer</name>
    <dbReference type="NCBI Taxonomy" id="8187"/>
    <lineage>
        <taxon>Eukaryota</taxon>
        <taxon>Metazoa</taxon>
        <taxon>Chordata</taxon>
        <taxon>Craniata</taxon>
        <taxon>Vertebrata</taxon>
        <taxon>Euteleostomi</taxon>
        <taxon>Actinopterygii</taxon>
        <taxon>Neopterygii</taxon>
        <taxon>Teleostei</taxon>
        <taxon>Neoteleostei</taxon>
        <taxon>Acanthomorphata</taxon>
        <taxon>Carangaria</taxon>
        <taxon>Carangaria incertae sedis</taxon>
        <taxon>Centropomidae</taxon>
        <taxon>Lates</taxon>
    </lineage>
</organism>
<dbReference type="InParanoid" id="A0A4W6FSD8"/>
<dbReference type="AlphaFoldDB" id="A0A4W6FSD8"/>
<feature type="transmembrane region" description="Helical" evidence="7">
    <location>
        <begin position="209"/>
        <end position="235"/>
    </location>
</feature>
<keyword evidence="3" id="KW-0479">Metal-binding</keyword>
<dbReference type="STRING" id="8187.ENSLCAP00010053687"/>
<dbReference type="InterPro" id="IPR032630">
    <property type="entry name" value="P_typ_ATPase_c"/>
</dbReference>
<keyword evidence="10" id="KW-1185">Reference proteome</keyword>
<sequence>MSLAEQCQSVLCCRVTPGQKADIVTLVRKHTTSITMSIGDGANDVNMIKTAHVGVGLAGVEGGQAVQNADFALSQFRFLQRLLLVHGRWSYRRISLFLRYFLFKTCGFALVHVWFGCFNGFSAQSLYETWFIALYTVFYTATPVMCLAFFEQDVSAESSLKWPELYMTGQRHELSSPLMLSLSLLYAVYSSLVLFFIPFGVFYNTAFDYQTMAVTVSMAATFTATFEVRITFYILKKSQMIEHHNLKMMDSALTSWPMEADYNHSITAQHGNLSSKYWSKLAKVANVAIKLII</sequence>
<dbReference type="GO" id="GO:0005802">
    <property type="term" value="C:trans-Golgi network"/>
    <property type="evidence" value="ECO:0007669"/>
    <property type="project" value="TreeGrafter"/>
</dbReference>
<dbReference type="GO" id="GO:0005524">
    <property type="term" value="F:ATP binding"/>
    <property type="evidence" value="ECO:0007669"/>
    <property type="project" value="InterPro"/>
</dbReference>
<dbReference type="GO" id="GO:0005886">
    <property type="term" value="C:plasma membrane"/>
    <property type="evidence" value="ECO:0007669"/>
    <property type="project" value="TreeGrafter"/>
</dbReference>
<dbReference type="InterPro" id="IPR023214">
    <property type="entry name" value="HAD_sf"/>
</dbReference>
<reference evidence="10" key="1">
    <citation type="submission" date="2015-09" db="EMBL/GenBank/DDBJ databases">
        <authorList>
            <person name="Sai Rama Sridatta P."/>
        </authorList>
    </citation>
    <scope>NUCLEOTIDE SEQUENCE [LARGE SCALE GENOMIC DNA]</scope>
</reference>
<evidence type="ECO:0000256" key="3">
    <source>
        <dbReference type="ARBA" id="ARBA00022723"/>
    </source>
</evidence>
<proteinExistence type="predicted"/>
<dbReference type="InterPro" id="IPR001757">
    <property type="entry name" value="P_typ_ATPase"/>
</dbReference>
<evidence type="ECO:0000313" key="9">
    <source>
        <dbReference type="Ensembl" id="ENSLCAP00010053687.1"/>
    </source>
</evidence>
<protein>
    <recommendedName>
        <fullName evidence="8">P-type ATPase C-terminal domain-containing protein</fullName>
    </recommendedName>
</protein>
<evidence type="ECO:0000259" key="8">
    <source>
        <dbReference type="Pfam" id="PF16212"/>
    </source>
</evidence>
<dbReference type="SUPFAM" id="SSF56784">
    <property type="entry name" value="HAD-like"/>
    <property type="match status" value="1"/>
</dbReference>
<accession>A0A4W6FSD8</accession>
<reference evidence="9" key="3">
    <citation type="submission" date="2025-09" db="UniProtKB">
        <authorList>
            <consortium name="Ensembl"/>
        </authorList>
    </citation>
    <scope>IDENTIFICATION</scope>
</reference>
<evidence type="ECO:0000256" key="4">
    <source>
        <dbReference type="ARBA" id="ARBA00022842"/>
    </source>
</evidence>
<keyword evidence="2 7" id="KW-0812">Transmembrane</keyword>
<dbReference type="InterPro" id="IPR036412">
    <property type="entry name" value="HAD-like_sf"/>
</dbReference>
<comment type="subcellular location">
    <subcellularLocation>
        <location evidence="1">Membrane</location>
        <topology evidence="1">Multi-pass membrane protein</topology>
    </subcellularLocation>
</comment>
<dbReference type="Pfam" id="PF16212">
    <property type="entry name" value="PhoLip_ATPase_C"/>
    <property type="match status" value="1"/>
</dbReference>
<name>A0A4W6FSD8_LATCA</name>
<feature type="domain" description="P-type ATPase C-terminal" evidence="8">
    <location>
        <begin position="66"/>
        <end position="233"/>
    </location>
</feature>
<dbReference type="GO" id="GO:0140326">
    <property type="term" value="F:ATPase-coupled intramembrane lipid transporter activity"/>
    <property type="evidence" value="ECO:0007669"/>
    <property type="project" value="TreeGrafter"/>
</dbReference>
<dbReference type="InterPro" id="IPR023298">
    <property type="entry name" value="ATPase_P-typ_TM_dom_sf"/>
</dbReference>
<evidence type="ECO:0000256" key="5">
    <source>
        <dbReference type="ARBA" id="ARBA00022989"/>
    </source>
</evidence>
<keyword evidence="5 7" id="KW-1133">Transmembrane helix</keyword>
<feature type="transmembrane region" description="Helical" evidence="7">
    <location>
        <begin position="96"/>
        <end position="115"/>
    </location>
</feature>
<dbReference type="GO" id="GO:0045332">
    <property type="term" value="P:phospholipid translocation"/>
    <property type="evidence" value="ECO:0007669"/>
    <property type="project" value="TreeGrafter"/>
</dbReference>
<evidence type="ECO:0000313" key="10">
    <source>
        <dbReference type="Proteomes" id="UP000314980"/>
    </source>
</evidence>